<reference evidence="2 3" key="1">
    <citation type="journal article" date="2011" name="Front. Microbiol.">
        <title>Genomic signatures of strain selection and enhancement in Bacillus atrophaeus var. globigii, a historical biowarfare simulant.</title>
        <authorList>
            <person name="Gibbons H.S."/>
            <person name="Broomall S.M."/>
            <person name="McNew L.A."/>
            <person name="Daligault H."/>
            <person name="Chapman C."/>
            <person name="Bruce D."/>
            <person name="Karavis M."/>
            <person name="Krepps M."/>
            <person name="McGregor P.A."/>
            <person name="Hong C."/>
            <person name="Park K.H."/>
            <person name="Akmal A."/>
            <person name="Feldman A."/>
            <person name="Lin J.S."/>
            <person name="Chang W.E."/>
            <person name="Higgs B.W."/>
            <person name="Demirev P."/>
            <person name="Lindquist J."/>
            <person name="Liem A."/>
            <person name="Fochler E."/>
            <person name="Read T.D."/>
            <person name="Tapia R."/>
            <person name="Johnson S."/>
            <person name="Bishop-Lilly K.A."/>
            <person name="Detter C."/>
            <person name="Han C."/>
            <person name="Sozhamannan S."/>
            <person name="Rosenzweig C.N."/>
            <person name="Skowronski E.W."/>
        </authorList>
    </citation>
    <scope>NUCLEOTIDE SEQUENCE [LARGE SCALE GENOMIC DNA]</scope>
    <source>
        <strain evidence="2 3">CL-SP19</strain>
    </source>
</reference>
<dbReference type="Gene3D" id="3.40.50.720">
    <property type="entry name" value="NAD(P)-binding Rossmann-like Domain"/>
    <property type="match status" value="1"/>
</dbReference>
<evidence type="ECO:0000313" key="3">
    <source>
        <dbReference type="Proteomes" id="UP000287908"/>
    </source>
</evidence>
<dbReference type="RefSeq" id="WP_126784173.1">
    <property type="nucleotide sequence ID" value="NZ_PIQF01000001.1"/>
</dbReference>
<sequence>MANNIKALRLKDPFGLNNIEVTEIEDPGQPGPGEIRVKIKASSLNFHDYGVASGFIPTDDGRIPMSDGAGVVEAIGEGVQEFSVGDKVVSTFFPQWLSGPAPVGDFSNTPGDGIDGYAREVVVKPTEFFTHQPSGYSHAESATLTTAGLTAWRALVVDGQIKPGNSVLVLGSGGVSVFACQLAKSLGATVYATSSSNEKLDRYKQLGADHLINYKEDPEWGKTVRKLTGGRGVDHVIEVGGPGTLPQSINAVAIAGHIALIGVLTGSEGQVPTAKLMAKQARLQGLIVGSRDNQKDFVRALETNGIKPVVDKVFALEDLADAFRYEETGQHFGKICLEF</sequence>
<dbReference type="Gene3D" id="3.90.180.10">
    <property type="entry name" value="Medium-chain alcohol dehydrogenases, catalytic domain"/>
    <property type="match status" value="1"/>
</dbReference>
<dbReference type="SUPFAM" id="SSF51735">
    <property type="entry name" value="NAD(P)-binding Rossmann-fold domains"/>
    <property type="match status" value="1"/>
</dbReference>
<dbReference type="Pfam" id="PF08240">
    <property type="entry name" value="ADH_N"/>
    <property type="match status" value="1"/>
</dbReference>
<dbReference type="SUPFAM" id="SSF50129">
    <property type="entry name" value="GroES-like"/>
    <property type="match status" value="1"/>
</dbReference>
<organism evidence="2 3">
    <name type="scientific">Idiomarina seosinensis</name>
    <dbReference type="NCBI Taxonomy" id="281739"/>
    <lineage>
        <taxon>Bacteria</taxon>
        <taxon>Pseudomonadati</taxon>
        <taxon>Pseudomonadota</taxon>
        <taxon>Gammaproteobacteria</taxon>
        <taxon>Alteromonadales</taxon>
        <taxon>Idiomarinaceae</taxon>
        <taxon>Idiomarina</taxon>
    </lineage>
</organism>
<dbReference type="OrthoDB" id="9787435at2"/>
<dbReference type="PANTHER" id="PTHR45033:SF2">
    <property type="entry name" value="ZINC-TYPE ALCOHOL DEHYDROGENASE-LIKE PROTEIN C1773.06C"/>
    <property type="match status" value="1"/>
</dbReference>
<dbReference type="InterPro" id="IPR052711">
    <property type="entry name" value="Zinc_ADH-like"/>
</dbReference>
<dbReference type="SMART" id="SM00829">
    <property type="entry name" value="PKS_ER"/>
    <property type="match status" value="1"/>
</dbReference>
<dbReference type="InterPro" id="IPR013149">
    <property type="entry name" value="ADH-like_C"/>
</dbReference>
<dbReference type="InterPro" id="IPR020843">
    <property type="entry name" value="ER"/>
</dbReference>
<name>A0A432ZIS6_9GAMM</name>
<evidence type="ECO:0000259" key="1">
    <source>
        <dbReference type="SMART" id="SM00829"/>
    </source>
</evidence>
<dbReference type="InterPro" id="IPR036291">
    <property type="entry name" value="NAD(P)-bd_dom_sf"/>
</dbReference>
<protein>
    <submittedName>
        <fullName evidence="2">NAD(P)-dependent alcohol dehydrogenase</fullName>
    </submittedName>
</protein>
<gene>
    <name evidence="2" type="ORF">CWI81_04985</name>
</gene>
<evidence type="ECO:0000313" key="2">
    <source>
        <dbReference type="EMBL" id="RUO77839.1"/>
    </source>
</evidence>
<dbReference type="Pfam" id="PF00107">
    <property type="entry name" value="ADH_zinc_N"/>
    <property type="match status" value="1"/>
</dbReference>
<dbReference type="GO" id="GO:0016491">
    <property type="term" value="F:oxidoreductase activity"/>
    <property type="evidence" value="ECO:0007669"/>
    <property type="project" value="InterPro"/>
</dbReference>
<dbReference type="Proteomes" id="UP000287908">
    <property type="component" value="Unassembled WGS sequence"/>
</dbReference>
<dbReference type="EMBL" id="PIQF01000001">
    <property type="protein sequence ID" value="RUO77839.1"/>
    <property type="molecule type" value="Genomic_DNA"/>
</dbReference>
<dbReference type="InterPro" id="IPR011032">
    <property type="entry name" value="GroES-like_sf"/>
</dbReference>
<dbReference type="PANTHER" id="PTHR45033">
    <property type="match status" value="1"/>
</dbReference>
<dbReference type="InterPro" id="IPR013154">
    <property type="entry name" value="ADH-like_N"/>
</dbReference>
<keyword evidence="3" id="KW-1185">Reference proteome</keyword>
<comment type="caution">
    <text evidence="2">The sequence shown here is derived from an EMBL/GenBank/DDBJ whole genome shotgun (WGS) entry which is preliminary data.</text>
</comment>
<proteinExistence type="predicted"/>
<accession>A0A432ZIS6</accession>
<feature type="domain" description="Enoyl reductase (ER)" evidence="1">
    <location>
        <begin position="15"/>
        <end position="337"/>
    </location>
</feature>
<dbReference type="CDD" id="cd08276">
    <property type="entry name" value="MDR7"/>
    <property type="match status" value="1"/>
</dbReference>
<dbReference type="AlphaFoldDB" id="A0A432ZIS6"/>